<dbReference type="GO" id="GO:0005829">
    <property type="term" value="C:cytosol"/>
    <property type="evidence" value="ECO:0007669"/>
    <property type="project" value="TreeGrafter"/>
</dbReference>
<dbReference type="InterPro" id="IPR050523">
    <property type="entry name" value="AKR_Detox_Biosynth"/>
</dbReference>
<protein>
    <submittedName>
        <fullName evidence="3">NADP-dependent aryl-alcohol dehydrogenase</fullName>
    </submittedName>
</protein>
<dbReference type="RefSeq" id="WP_189489554.1">
    <property type="nucleotide sequence ID" value="NZ_BMZO01000005.1"/>
</dbReference>
<dbReference type="Pfam" id="PF00248">
    <property type="entry name" value="Aldo_ket_red"/>
    <property type="match status" value="1"/>
</dbReference>
<dbReference type="GO" id="GO:0016491">
    <property type="term" value="F:oxidoreductase activity"/>
    <property type="evidence" value="ECO:0007669"/>
    <property type="project" value="UniProtKB-KW"/>
</dbReference>
<dbReference type="InterPro" id="IPR023210">
    <property type="entry name" value="NADP_OxRdtase_dom"/>
</dbReference>
<keyword evidence="1" id="KW-0560">Oxidoreductase</keyword>
<comment type="caution">
    <text evidence="3">The sequence shown here is derived from an EMBL/GenBank/DDBJ whole genome shotgun (WGS) entry which is preliminary data.</text>
</comment>
<dbReference type="FunFam" id="3.20.20.100:FF:000004">
    <property type="entry name" value="Oxidoreductase, aldo/keto reductase"/>
    <property type="match status" value="1"/>
</dbReference>
<evidence type="ECO:0000256" key="1">
    <source>
        <dbReference type="ARBA" id="ARBA00023002"/>
    </source>
</evidence>
<keyword evidence="4" id="KW-1185">Reference proteome</keyword>
<organism evidence="3 4">
    <name type="scientific">Limoniibacter endophyticus</name>
    <dbReference type="NCBI Taxonomy" id="1565040"/>
    <lineage>
        <taxon>Bacteria</taxon>
        <taxon>Pseudomonadati</taxon>
        <taxon>Pseudomonadota</taxon>
        <taxon>Alphaproteobacteria</taxon>
        <taxon>Hyphomicrobiales</taxon>
        <taxon>Bartonellaceae</taxon>
        <taxon>Limoniibacter</taxon>
    </lineage>
</organism>
<reference evidence="3" key="1">
    <citation type="journal article" date="2014" name="Int. J. Syst. Evol. Microbiol.">
        <title>Complete genome sequence of Corynebacterium casei LMG S-19264T (=DSM 44701T), isolated from a smear-ripened cheese.</title>
        <authorList>
            <consortium name="US DOE Joint Genome Institute (JGI-PGF)"/>
            <person name="Walter F."/>
            <person name="Albersmeier A."/>
            <person name="Kalinowski J."/>
            <person name="Ruckert C."/>
        </authorList>
    </citation>
    <scope>NUCLEOTIDE SEQUENCE</scope>
    <source>
        <strain evidence="3">KCTC 42097</strain>
    </source>
</reference>
<dbReference type="AlphaFoldDB" id="A0A8J3DGW4"/>
<dbReference type="PANTHER" id="PTHR43364:SF6">
    <property type="entry name" value="OXIDOREDUCTASE-RELATED"/>
    <property type="match status" value="1"/>
</dbReference>
<dbReference type="InterPro" id="IPR036812">
    <property type="entry name" value="NAD(P)_OxRdtase_dom_sf"/>
</dbReference>
<sequence>MAKRLLGNSGLSIEPLVLGTNVFGWTIDEKTSFQILDAFVDSGFSAIDTADVYSAWAPGNTGGESEIIIGNWLKANPSKRDNVLIFTKVGFDVGLPEKGLSRQWIMKAVDNSLKRLQIETIDLYQSHAYDADTPHEETLSAYAELIQAGKIRKIGCSNFTADQLSEALRISSEQSLPRYESVQPEYNLHNRKIFEGALQERVVEENIGVISYYGLAAGFLTGKYRSKVDLGKSKRGSSVERYLDERGLRILDALDAVSNELGVKPAEAAIAWIIAQKGITAPISSATSLSQLESLVRAARLTLPSEALHRLNDASAY</sequence>
<reference evidence="3" key="2">
    <citation type="submission" date="2020-09" db="EMBL/GenBank/DDBJ databases">
        <authorList>
            <person name="Sun Q."/>
            <person name="Kim S."/>
        </authorList>
    </citation>
    <scope>NUCLEOTIDE SEQUENCE</scope>
    <source>
        <strain evidence="3">KCTC 42097</strain>
    </source>
</reference>
<feature type="domain" description="NADP-dependent oxidoreductase" evidence="2">
    <location>
        <begin position="15"/>
        <end position="313"/>
    </location>
</feature>
<name>A0A8J3DGW4_9HYPH</name>
<evidence type="ECO:0000259" key="2">
    <source>
        <dbReference type="Pfam" id="PF00248"/>
    </source>
</evidence>
<dbReference type="EMBL" id="BMZO01000005">
    <property type="protein sequence ID" value="GHC70436.1"/>
    <property type="molecule type" value="Genomic_DNA"/>
</dbReference>
<evidence type="ECO:0000313" key="4">
    <source>
        <dbReference type="Proteomes" id="UP000641137"/>
    </source>
</evidence>
<dbReference type="SUPFAM" id="SSF51430">
    <property type="entry name" value="NAD(P)-linked oxidoreductase"/>
    <property type="match status" value="1"/>
</dbReference>
<dbReference type="Proteomes" id="UP000641137">
    <property type="component" value="Unassembled WGS sequence"/>
</dbReference>
<dbReference type="CDD" id="cd19081">
    <property type="entry name" value="AKR_AKR9C1"/>
    <property type="match status" value="1"/>
</dbReference>
<proteinExistence type="predicted"/>
<dbReference type="Gene3D" id="3.20.20.100">
    <property type="entry name" value="NADP-dependent oxidoreductase domain"/>
    <property type="match status" value="1"/>
</dbReference>
<evidence type="ECO:0000313" key="3">
    <source>
        <dbReference type="EMBL" id="GHC70436.1"/>
    </source>
</evidence>
<dbReference type="PANTHER" id="PTHR43364">
    <property type="entry name" value="NADH-SPECIFIC METHYLGLYOXAL REDUCTASE-RELATED"/>
    <property type="match status" value="1"/>
</dbReference>
<accession>A0A8J3DGW4</accession>
<gene>
    <name evidence="3" type="ORF">GCM10010136_16730</name>
</gene>